<dbReference type="RefSeq" id="WP_015902149.1">
    <property type="nucleotide sequence ID" value="NC_012115.1"/>
</dbReference>
<evidence type="ECO:0000259" key="1">
    <source>
        <dbReference type="Pfam" id="PF08966"/>
    </source>
</evidence>
<dbReference type="Gene3D" id="3.90.920.20">
    <property type="entry name" value="HP0184-like"/>
    <property type="match status" value="1"/>
</dbReference>
<dbReference type="AlphaFoldDB" id="B9L9J4"/>
<gene>
    <name evidence="2" type="ordered locus">NAMH_0899</name>
</gene>
<dbReference type="eggNOG" id="COG4951">
    <property type="taxonomic scope" value="Bacteria"/>
</dbReference>
<keyword evidence="3" id="KW-1185">Reference proteome</keyword>
<feature type="domain" description="DUF1882" evidence="1">
    <location>
        <begin position="4"/>
        <end position="75"/>
    </location>
</feature>
<evidence type="ECO:0000313" key="3">
    <source>
        <dbReference type="Proteomes" id="UP000000448"/>
    </source>
</evidence>
<dbReference type="HOGENOM" id="CLU_093763_0_0_7"/>
<accession>B9L9J4</accession>
<dbReference type="EMBL" id="CP001279">
    <property type="protein sequence ID" value="ACM93097.1"/>
    <property type="molecule type" value="Genomic_DNA"/>
</dbReference>
<dbReference type="Proteomes" id="UP000000448">
    <property type="component" value="Chromosome"/>
</dbReference>
<organism evidence="2 3">
    <name type="scientific">Nautilia profundicola (strain ATCC BAA-1463 / DSM 18972 / AmH)</name>
    <dbReference type="NCBI Taxonomy" id="598659"/>
    <lineage>
        <taxon>Bacteria</taxon>
        <taxon>Pseudomonadati</taxon>
        <taxon>Campylobacterota</taxon>
        <taxon>Epsilonproteobacteria</taxon>
        <taxon>Nautiliales</taxon>
        <taxon>Nautiliaceae</taxon>
        <taxon>Nautilia</taxon>
    </lineage>
</organism>
<dbReference type="InterPro" id="IPR015061">
    <property type="entry name" value="DUF1882"/>
</dbReference>
<reference evidence="2 3" key="1">
    <citation type="journal article" date="2009" name="PLoS Genet.">
        <title>Adaptations to submarine hydrothermal environments exemplified by the genome of Nautilia profundicola.</title>
        <authorList>
            <person name="Campbell B.J."/>
            <person name="Smith J.L."/>
            <person name="Hanson T.E."/>
            <person name="Klotz M.G."/>
            <person name="Stein L.Y."/>
            <person name="Lee C.K."/>
            <person name="Wu D."/>
            <person name="Robinson J.M."/>
            <person name="Khouri H.M."/>
            <person name="Eisen J.A."/>
            <person name="Cary S.C."/>
        </authorList>
    </citation>
    <scope>NUCLEOTIDE SEQUENCE [LARGE SCALE GENOMIC DNA]</scope>
    <source>
        <strain evidence="3">ATCC BAA-1463 / DSM 18972 / AmH</strain>
    </source>
</reference>
<evidence type="ECO:0000313" key="2">
    <source>
        <dbReference type="EMBL" id="ACM93097.1"/>
    </source>
</evidence>
<name>B9L9J4_NAUPA</name>
<proteinExistence type="predicted"/>
<sequence>MAYTVDISLIKMNKSYYYEYKGTIVNKIVYKGRTFFDKYEKINKPLTYQIMNDHAEKKIIVAHDLINRQRNIVENIVFDYNGRDPERFWNRASLLLREEGFLNFTAYHSKTPGHLHLYIHKGHTTLNEAIQLGKSLSMKLASKLPKQWRVFPTDELPSEFNILNLPYELYKKERGAAWSKHM</sequence>
<dbReference type="OrthoDB" id="5372715at2"/>
<dbReference type="STRING" id="598659.NAMH_0899"/>
<dbReference type="KEGG" id="nam:NAMH_0899"/>
<dbReference type="InterPro" id="IPR044919">
    <property type="entry name" value="HP0184-like_sf"/>
</dbReference>
<protein>
    <recommendedName>
        <fullName evidence="1">DUF1882 domain-containing protein</fullName>
    </recommendedName>
</protein>
<dbReference type="SUPFAM" id="SSF56747">
    <property type="entry name" value="Prim-pol domain"/>
    <property type="match status" value="1"/>
</dbReference>
<dbReference type="Pfam" id="PF08966">
    <property type="entry name" value="DUF1882"/>
    <property type="match status" value="1"/>
</dbReference>